<proteinExistence type="predicted"/>
<protein>
    <submittedName>
        <fullName evidence="2">Uncharacterized protein</fullName>
    </submittedName>
</protein>
<comment type="caution">
    <text evidence="2">The sequence shown here is derived from an EMBL/GenBank/DDBJ whole genome shotgun (WGS) entry which is preliminary data.</text>
</comment>
<name>A0A4Z2H6U2_9TELE</name>
<dbReference type="Proteomes" id="UP000314294">
    <property type="component" value="Unassembled WGS sequence"/>
</dbReference>
<evidence type="ECO:0000256" key="1">
    <source>
        <dbReference type="SAM" id="MobiDB-lite"/>
    </source>
</evidence>
<accession>A0A4Z2H6U2</accession>
<organism evidence="2 3">
    <name type="scientific">Liparis tanakae</name>
    <name type="common">Tanaka's snailfish</name>
    <dbReference type="NCBI Taxonomy" id="230148"/>
    <lineage>
        <taxon>Eukaryota</taxon>
        <taxon>Metazoa</taxon>
        <taxon>Chordata</taxon>
        <taxon>Craniata</taxon>
        <taxon>Vertebrata</taxon>
        <taxon>Euteleostomi</taxon>
        <taxon>Actinopterygii</taxon>
        <taxon>Neopterygii</taxon>
        <taxon>Teleostei</taxon>
        <taxon>Neoteleostei</taxon>
        <taxon>Acanthomorphata</taxon>
        <taxon>Eupercaria</taxon>
        <taxon>Perciformes</taxon>
        <taxon>Cottioidei</taxon>
        <taxon>Cottales</taxon>
        <taxon>Liparidae</taxon>
        <taxon>Liparis</taxon>
    </lineage>
</organism>
<evidence type="ECO:0000313" key="2">
    <source>
        <dbReference type="EMBL" id="TNN60534.1"/>
    </source>
</evidence>
<evidence type="ECO:0000313" key="3">
    <source>
        <dbReference type="Proteomes" id="UP000314294"/>
    </source>
</evidence>
<dbReference type="AlphaFoldDB" id="A0A4Z2H6U2"/>
<gene>
    <name evidence="2" type="ORF">EYF80_029257</name>
</gene>
<sequence>MFEARGSPLDGHSPLLEPSCGKSRAGSSGAERGLLWAAAMEPESWDVCLRYSSCADDTSPTGSARIARTPAEKERESCTSIYLDIISLKDLVTHSEGSPHATCDGERCGSNVRAGPTRQVLEPGRSSHVISGQLAAALFEREAGREAKNRSCKNHPSIRRVTVRQAVLLNCCCSVISARKAERNCMCADLRHIPSASGRVRPPFRVFCPAGGNRQIGHILWTSGTVLGWMGGVGEEAERGGALQMRALR</sequence>
<keyword evidence="3" id="KW-1185">Reference proteome</keyword>
<feature type="region of interest" description="Disordered" evidence="1">
    <location>
        <begin position="1"/>
        <end position="27"/>
    </location>
</feature>
<dbReference type="EMBL" id="SRLO01000332">
    <property type="protein sequence ID" value="TNN60534.1"/>
    <property type="molecule type" value="Genomic_DNA"/>
</dbReference>
<reference evidence="2 3" key="1">
    <citation type="submission" date="2019-03" db="EMBL/GenBank/DDBJ databases">
        <title>First draft genome of Liparis tanakae, snailfish: a comprehensive survey of snailfish specific genes.</title>
        <authorList>
            <person name="Kim W."/>
            <person name="Song I."/>
            <person name="Jeong J.-H."/>
            <person name="Kim D."/>
            <person name="Kim S."/>
            <person name="Ryu S."/>
            <person name="Song J.Y."/>
            <person name="Lee S.K."/>
        </authorList>
    </citation>
    <scope>NUCLEOTIDE SEQUENCE [LARGE SCALE GENOMIC DNA]</scope>
    <source>
        <tissue evidence="2">Muscle</tissue>
    </source>
</reference>